<gene>
    <name evidence="2" type="ordered locus">Slin_1321</name>
</gene>
<reference evidence="2 3" key="1">
    <citation type="journal article" date="2010" name="Stand. Genomic Sci.">
        <title>Complete genome sequence of Spirosoma linguale type strain (1).</title>
        <authorList>
            <person name="Lail K."/>
            <person name="Sikorski J."/>
            <person name="Saunders E."/>
            <person name="Lapidus A."/>
            <person name="Glavina Del Rio T."/>
            <person name="Copeland A."/>
            <person name="Tice H."/>
            <person name="Cheng J.-F."/>
            <person name="Lucas S."/>
            <person name="Nolan M."/>
            <person name="Bruce D."/>
            <person name="Goodwin L."/>
            <person name="Pitluck S."/>
            <person name="Ivanova N."/>
            <person name="Mavromatis K."/>
            <person name="Ovchinnikova G."/>
            <person name="Pati A."/>
            <person name="Chen A."/>
            <person name="Palaniappan K."/>
            <person name="Land M."/>
            <person name="Hauser L."/>
            <person name="Chang Y.-J."/>
            <person name="Jeffries C.D."/>
            <person name="Chain P."/>
            <person name="Brettin T."/>
            <person name="Detter J.C."/>
            <person name="Schuetze A."/>
            <person name="Rohde M."/>
            <person name="Tindall B.J."/>
            <person name="Goeker M."/>
            <person name="Bristow J."/>
            <person name="Eisen J.A."/>
            <person name="Markowitz V."/>
            <person name="Hugenholtz P."/>
            <person name="Kyrpides N.C."/>
            <person name="Klenk H.-P."/>
            <person name="Chen F."/>
        </authorList>
    </citation>
    <scope>NUCLEOTIDE SEQUENCE [LARGE SCALE GENOMIC DNA]</scope>
    <source>
        <strain evidence="3">ATCC 33905 / DSM 74 / LMG 10896 / Claus 1</strain>
    </source>
</reference>
<evidence type="ECO:0000256" key="1">
    <source>
        <dbReference type="SAM" id="Phobius"/>
    </source>
</evidence>
<keyword evidence="3" id="KW-1185">Reference proteome</keyword>
<proteinExistence type="predicted"/>
<dbReference type="KEGG" id="sli:Slin_1321"/>
<dbReference type="eggNOG" id="COG0803">
    <property type="taxonomic scope" value="Bacteria"/>
</dbReference>
<evidence type="ECO:0000313" key="2">
    <source>
        <dbReference type="EMBL" id="ADB37371.1"/>
    </source>
</evidence>
<feature type="transmembrane region" description="Helical" evidence="1">
    <location>
        <begin position="120"/>
        <end position="140"/>
    </location>
</feature>
<keyword evidence="1" id="KW-1133">Transmembrane helix</keyword>
<dbReference type="RefSeq" id="WP_012925922.1">
    <property type="nucleotide sequence ID" value="NC_013730.1"/>
</dbReference>
<dbReference type="HOGENOM" id="CLU_023022_0_0_10"/>
<keyword evidence="1" id="KW-0472">Membrane</keyword>
<accession>D2QM15</accession>
<evidence type="ECO:0008006" key="4">
    <source>
        <dbReference type="Google" id="ProtNLM"/>
    </source>
</evidence>
<evidence type="ECO:0000313" key="3">
    <source>
        <dbReference type="Proteomes" id="UP000002028"/>
    </source>
</evidence>
<dbReference type="STRING" id="504472.Slin_1321"/>
<organism evidence="2 3">
    <name type="scientific">Spirosoma linguale (strain ATCC 33905 / DSM 74 / LMG 10896 / Claus 1)</name>
    <dbReference type="NCBI Taxonomy" id="504472"/>
    <lineage>
        <taxon>Bacteria</taxon>
        <taxon>Pseudomonadati</taxon>
        <taxon>Bacteroidota</taxon>
        <taxon>Cytophagia</taxon>
        <taxon>Cytophagales</taxon>
        <taxon>Cytophagaceae</taxon>
        <taxon>Spirosoma</taxon>
    </lineage>
</organism>
<dbReference type="AlphaFoldDB" id="D2QM15"/>
<dbReference type="EMBL" id="CP001769">
    <property type="protein sequence ID" value="ADB37371.1"/>
    <property type="molecule type" value="Genomic_DNA"/>
</dbReference>
<dbReference type="Proteomes" id="UP000002028">
    <property type="component" value="Chromosome"/>
</dbReference>
<feature type="transmembrane region" description="Helical" evidence="1">
    <location>
        <begin position="12"/>
        <end position="33"/>
    </location>
</feature>
<feature type="transmembrane region" description="Helical" evidence="1">
    <location>
        <begin position="39"/>
        <end position="58"/>
    </location>
</feature>
<keyword evidence="1" id="KW-0812">Transmembrane</keyword>
<sequence length="736" mass="82920">MNELKRLVSSVTYQLYANALIRCLLLAISAYFLTATFTGPSVVAVVFALAGFGVGAFLSKLYQDKKPQAIRLIHQTVGDVEYSLPLLTKPELNLAEQLQLDRLNTHIQNVRIPMVVLAKAGVYGLVLLAALGVHFGYPLLKNNDHKEPTSKGFLSTFTPDKKAEAPSFESATLRIQPPAYTRLPEMNSSNLNASSVVGAVLSWRLQFSHTNQLSVRLVNSRGQEIPFRQTGDGYTYQDRLINSGLYAIKAYWRTEGKKDSVVYQSDFYRLEAKPDLAPKIDPDSKELYRFHTIKDPKTLTVDARISDDFSVSNTFLVATVARGSGENVKFREVKFPLSQANFKEARLTKTLDLNELKFAPGDELYYYWAAFDNRQPEPNFTKSDTYFLVYKDTTQVEESELATMAVNIMPEYFRSQRQIIIDTEKLIASRKRMTAKGVVSHAFKSQSNEIGFDQKVLRLRYGQFLGEEFETSAGGGHIEPTDDDGDPLKGFVHAHDTGEEHGEAHYVEEPHHDHGPSGPESDKDPVAALMEQYVHSHDNAETNTFHEESTRSILKMALEQMWQSELHLRMYEPEKALPFEQKALEYLKISQQKARSYVKKTGFDPPQTKEKETRLTGEFKNVTTGFNQERIYSKERIELLVAQAIGYLDLPTLNTQQRQTMQQLGNALANGVVNSGLQNWSVLASLQKLAGGKSLNPAEKTQLKSKLYSLTGASERTGPTYVGDRALQQAFWRHIN</sequence>
<name>D2QM15_SPILD</name>
<protein>
    <recommendedName>
        <fullName evidence="4">DUF4175 domain-containing protein</fullName>
    </recommendedName>
</protein>